<sequence>MSLEGNKRSGLLEAGAFAAALLGAIDHGPAQALEMPHGMSWEQGVRERIRGAVMKEPMESEAMHLRFTDGTSTWAAVYAGKAEIITDEKGVKKMTVQNTLQQEISYLSKNFRGKTVETRCSIHTHPDAFKQSTTTGIEFSPPYEPPSTDDVKKSVAGNSFRRTYAILGIDVKDDISAAADTKGIWYFNQAGREFNEKNLEEFKKIQGTFIGRSYFNKNFNFDTEYQKLRQAYRDYLGADVRFVSYEDISKEPPCAGVDYKPGTLKPNYDVRVNQPESVPRQKGLAPKIESQGNAPTRPSLGDINKPGIRPRLDDQQGPPIFRVGPPQR</sequence>
<proteinExistence type="predicted"/>
<accession>A0A0G1X878</accession>
<comment type="caution">
    <text evidence="2">The sequence shown here is derived from an EMBL/GenBank/DDBJ whole genome shotgun (WGS) entry which is preliminary data.</text>
</comment>
<name>A0A0G1X878_9BACT</name>
<dbReference type="Proteomes" id="UP000034185">
    <property type="component" value="Unassembled WGS sequence"/>
</dbReference>
<gene>
    <name evidence="2" type="ORF">UY70_C0018G0002</name>
</gene>
<evidence type="ECO:0000256" key="1">
    <source>
        <dbReference type="SAM" id="MobiDB-lite"/>
    </source>
</evidence>
<feature type="region of interest" description="Disordered" evidence="1">
    <location>
        <begin position="276"/>
        <end position="328"/>
    </location>
</feature>
<dbReference type="EMBL" id="LCRA01000018">
    <property type="protein sequence ID" value="KKW27035.1"/>
    <property type="molecule type" value="Genomic_DNA"/>
</dbReference>
<evidence type="ECO:0000313" key="3">
    <source>
        <dbReference type="Proteomes" id="UP000034185"/>
    </source>
</evidence>
<organism evidence="2 3">
    <name type="scientific">Candidatus Kaiserbacteria bacterium GW2011_GWB1_52_6</name>
    <dbReference type="NCBI Taxonomy" id="1618674"/>
    <lineage>
        <taxon>Bacteria</taxon>
        <taxon>Candidatus Kaiseribacteriota</taxon>
    </lineage>
</organism>
<dbReference type="AlphaFoldDB" id="A0A0G1X878"/>
<evidence type="ECO:0000313" key="2">
    <source>
        <dbReference type="EMBL" id="KKW27035.1"/>
    </source>
</evidence>
<reference evidence="2 3" key="1">
    <citation type="journal article" date="2015" name="Nature">
        <title>rRNA introns, odd ribosomes, and small enigmatic genomes across a large radiation of phyla.</title>
        <authorList>
            <person name="Brown C.T."/>
            <person name="Hug L.A."/>
            <person name="Thomas B.C."/>
            <person name="Sharon I."/>
            <person name="Castelle C.J."/>
            <person name="Singh A."/>
            <person name="Wilkins M.J."/>
            <person name="Williams K.H."/>
            <person name="Banfield J.F."/>
        </authorList>
    </citation>
    <scope>NUCLEOTIDE SEQUENCE [LARGE SCALE GENOMIC DNA]</scope>
</reference>
<protein>
    <submittedName>
        <fullName evidence="2">Uncharacterized protein</fullName>
    </submittedName>
</protein>